<dbReference type="KEGG" id="saca:FFV09_01385"/>
<dbReference type="InterPro" id="IPR036291">
    <property type="entry name" value="NAD(P)-bd_dom_sf"/>
</dbReference>
<accession>A0A4Y6US96</accession>
<dbReference type="InterPro" id="IPR000683">
    <property type="entry name" value="Gfo/Idh/MocA-like_OxRdtase_N"/>
</dbReference>
<dbReference type="EMBL" id="CP041217">
    <property type="protein sequence ID" value="QDH19630.1"/>
    <property type="molecule type" value="Genomic_DNA"/>
</dbReference>
<dbReference type="RefSeq" id="WP_141446019.1">
    <property type="nucleotide sequence ID" value="NZ_CP041217.1"/>
</dbReference>
<evidence type="ECO:0000259" key="2">
    <source>
        <dbReference type="Pfam" id="PF01408"/>
    </source>
</evidence>
<dbReference type="SUPFAM" id="SSF55347">
    <property type="entry name" value="Glyceraldehyde-3-phosphate dehydrogenase-like, C-terminal domain"/>
    <property type="match status" value="1"/>
</dbReference>
<dbReference type="OrthoDB" id="9815825at2"/>
<dbReference type="InterPro" id="IPR055170">
    <property type="entry name" value="GFO_IDH_MocA-like_dom"/>
</dbReference>
<name>A0A4Y6US96_SACBS</name>
<keyword evidence="5" id="KW-1185">Reference proteome</keyword>
<dbReference type="InterPro" id="IPR050463">
    <property type="entry name" value="Gfo/Idh/MocA_oxidrdct_glycsds"/>
</dbReference>
<proteinExistence type="predicted"/>
<keyword evidence="1" id="KW-0560">Oxidoreductase</keyword>
<evidence type="ECO:0000256" key="1">
    <source>
        <dbReference type="ARBA" id="ARBA00023002"/>
    </source>
</evidence>
<evidence type="ECO:0000259" key="3">
    <source>
        <dbReference type="Pfam" id="PF22725"/>
    </source>
</evidence>
<dbReference type="AlphaFoldDB" id="A0A4Y6US96"/>
<dbReference type="PANTHER" id="PTHR43818:SF11">
    <property type="entry name" value="BCDNA.GH03377"/>
    <property type="match status" value="1"/>
</dbReference>
<dbReference type="Pfam" id="PF01408">
    <property type="entry name" value="GFO_IDH_MocA"/>
    <property type="match status" value="1"/>
</dbReference>
<protein>
    <submittedName>
        <fullName evidence="4">Gfo/Idh/MocA family oxidoreductase</fullName>
    </submittedName>
</protein>
<evidence type="ECO:0000313" key="4">
    <source>
        <dbReference type="EMBL" id="QDH19630.1"/>
    </source>
</evidence>
<sequence length="363" mass="39072">MKRMQIGIIGCGNISAIYLKNLGSSEWAEVVAVADRIPEKAQERAVEFGIANACTVEELLADESIELVINLTIPASHAEINLAAVKAGKHVYGEKPLAVSLEDGRLILEEAKKSGVRVGCAPDTFLGAGISTARRAIEEGLIGRPVAGTAFMLSGGPESWHVDPEFFYAYGGGPMFDMGPYYLSALVNLLGPIRRVSSSTGIQIPDRVIGSGPKAGTPIAVQTPTHLAGTLDFAAGTIVTMIMSFDVRGASDLPRMEIYGTNGTLSLPDPNFFGGEVKLRRAGSDDWETVEAVFETEHNERGIGVDDMIKSIREERRHRASGDLAYHVLETMHAFMRSSAESRHVTLESSYKVPAARLDSLKL</sequence>
<reference evidence="4 5" key="1">
    <citation type="submission" date="2019-06" db="EMBL/GenBank/DDBJ databases">
        <title>Saccharibacillus brassicae sp. nov., an endophytic bacterium isolated from Chinese cabbage seeds (Brassica pekinensis).</title>
        <authorList>
            <person name="Jiang L."/>
            <person name="Lee J."/>
            <person name="Kim S.W."/>
        </authorList>
    </citation>
    <scope>NUCLEOTIDE SEQUENCE [LARGE SCALE GENOMIC DNA]</scope>
    <source>
        <strain evidence="5">KCTC 43072 / ATSA2</strain>
    </source>
</reference>
<dbReference type="Pfam" id="PF22725">
    <property type="entry name" value="GFO_IDH_MocA_C3"/>
    <property type="match status" value="1"/>
</dbReference>
<dbReference type="Gene3D" id="3.30.360.10">
    <property type="entry name" value="Dihydrodipicolinate Reductase, domain 2"/>
    <property type="match status" value="1"/>
</dbReference>
<feature type="domain" description="GFO/IDH/MocA-like oxidoreductase" evidence="3">
    <location>
        <begin position="131"/>
        <end position="265"/>
    </location>
</feature>
<dbReference type="Gene3D" id="3.40.50.720">
    <property type="entry name" value="NAD(P)-binding Rossmann-like Domain"/>
    <property type="match status" value="1"/>
</dbReference>
<dbReference type="PANTHER" id="PTHR43818">
    <property type="entry name" value="BCDNA.GH03377"/>
    <property type="match status" value="1"/>
</dbReference>
<feature type="domain" description="Gfo/Idh/MocA-like oxidoreductase N-terminal" evidence="2">
    <location>
        <begin position="5"/>
        <end position="119"/>
    </location>
</feature>
<organism evidence="4 5">
    <name type="scientific">Saccharibacillus brassicae</name>
    <dbReference type="NCBI Taxonomy" id="2583377"/>
    <lineage>
        <taxon>Bacteria</taxon>
        <taxon>Bacillati</taxon>
        <taxon>Bacillota</taxon>
        <taxon>Bacilli</taxon>
        <taxon>Bacillales</taxon>
        <taxon>Paenibacillaceae</taxon>
        <taxon>Saccharibacillus</taxon>
    </lineage>
</organism>
<dbReference type="SUPFAM" id="SSF51735">
    <property type="entry name" value="NAD(P)-binding Rossmann-fold domains"/>
    <property type="match status" value="1"/>
</dbReference>
<dbReference type="GO" id="GO:0000166">
    <property type="term" value="F:nucleotide binding"/>
    <property type="evidence" value="ECO:0007669"/>
    <property type="project" value="InterPro"/>
</dbReference>
<dbReference type="GO" id="GO:0016491">
    <property type="term" value="F:oxidoreductase activity"/>
    <property type="evidence" value="ECO:0007669"/>
    <property type="project" value="UniProtKB-KW"/>
</dbReference>
<dbReference type="Proteomes" id="UP000316968">
    <property type="component" value="Chromosome"/>
</dbReference>
<evidence type="ECO:0000313" key="5">
    <source>
        <dbReference type="Proteomes" id="UP000316968"/>
    </source>
</evidence>
<gene>
    <name evidence="4" type="ORF">FFV09_01385</name>
</gene>